<dbReference type="GO" id="GO:0030170">
    <property type="term" value="F:pyridoxal phosphate binding"/>
    <property type="evidence" value="ECO:0007669"/>
    <property type="project" value="InterPro"/>
</dbReference>
<dbReference type="GO" id="GO:0008483">
    <property type="term" value="F:transaminase activity"/>
    <property type="evidence" value="ECO:0007669"/>
    <property type="project" value="UniProtKB-KW"/>
</dbReference>
<gene>
    <name evidence="8" type="ORF">DFP72DRAFT_847057</name>
</gene>
<evidence type="ECO:0000259" key="7">
    <source>
        <dbReference type="Pfam" id="PF00155"/>
    </source>
</evidence>
<dbReference type="OrthoDB" id="691673at2759"/>
<feature type="region of interest" description="Disordered" evidence="6">
    <location>
        <begin position="357"/>
        <end position="376"/>
    </location>
</feature>
<dbReference type="InterPro" id="IPR015424">
    <property type="entry name" value="PyrdxlP-dep_Trfase"/>
</dbReference>
<keyword evidence="3" id="KW-0032">Aminotransferase</keyword>
<dbReference type="PANTHER" id="PTHR42790">
    <property type="entry name" value="AMINOTRANSFERASE"/>
    <property type="match status" value="1"/>
</dbReference>
<dbReference type="Pfam" id="PF00155">
    <property type="entry name" value="Aminotran_1_2"/>
    <property type="match status" value="1"/>
</dbReference>
<feature type="compositionally biased region" description="Basic and acidic residues" evidence="6">
    <location>
        <begin position="365"/>
        <end position="376"/>
    </location>
</feature>
<dbReference type="InterPro" id="IPR015421">
    <property type="entry name" value="PyrdxlP-dep_Trfase_major"/>
</dbReference>
<sequence length="634" mass="69749">MNILPDQFYHDRLSSVSKARKPSPIWDLFSVEAQPGMISMLAGKPNPSHVSLRPHHPRLASKENRRPRKLTLRDEELSTALQYNMTAGIPELVRWVKQLMEEVHFPAAGAEGKTAESESWRGTRSSSRALPIRRLYPCWTAMECNYAIVDSDEEGISASSLSDILSTWETNPKTRGKPFPKVLYTVPVGSNPAGVTTSFKRRLEVLRLARQYDLMIIEDDPYYFVYYGDSPKPPSLTLLSAVIGVIMGAGRVLRLDSFSKIISAGFRLGWVTGPNVLLTAIERHPSSLTQMVVLKLMKTWGKGGILMAAALERHFERVGHTAGREDKVTPSHKPKAEWVVPDASMFFWIKLHLDSPSTSPQPTLHDARSDKDKEKNSFVRTMAVPQGILVLPGVTAFADERQTECVRLSFSMLSDEEMEEGLRRLAVAVCSASSRALANTGEDNATAKAEESVSGPPPAEDSAVPVTPPHIEVVVEEPLGTPAISRSDSGQSIEMKFLSPMLSPQSPAFSTSSDSSSSTLYVANPVIMKLDIVEVVREIKEGEEEDLCVDEGIEHSVRPPVQTRDGDANNDKRFSRRLSRVASTLGFNFRLTSPPPGKVKSKGLAKEGGALLKLKASVASLRERRRTGRSMPAA</sequence>
<dbReference type="InterPro" id="IPR050859">
    <property type="entry name" value="Class-I_PLP-dep_aminotransf"/>
</dbReference>
<organism evidence="8 9">
    <name type="scientific">Ephemerocybe angulata</name>
    <dbReference type="NCBI Taxonomy" id="980116"/>
    <lineage>
        <taxon>Eukaryota</taxon>
        <taxon>Fungi</taxon>
        <taxon>Dikarya</taxon>
        <taxon>Basidiomycota</taxon>
        <taxon>Agaricomycotina</taxon>
        <taxon>Agaricomycetes</taxon>
        <taxon>Agaricomycetidae</taxon>
        <taxon>Agaricales</taxon>
        <taxon>Agaricineae</taxon>
        <taxon>Psathyrellaceae</taxon>
        <taxon>Ephemerocybe</taxon>
    </lineage>
</organism>
<dbReference type="PANTHER" id="PTHR42790:SF19">
    <property type="entry name" value="KYNURENINE_ALPHA-AMINOADIPATE AMINOTRANSFERASE, MITOCHONDRIAL"/>
    <property type="match status" value="1"/>
</dbReference>
<name>A0A8H6I1N9_9AGAR</name>
<dbReference type="GO" id="GO:1901605">
    <property type="term" value="P:alpha-amino acid metabolic process"/>
    <property type="evidence" value="ECO:0007669"/>
    <property type="project" value="TreeGrafter"/>
</dbReference>
<dbReference type="Proteomes" id="UP000521943">
    <property type="component" value="Unassembled WGS sequence"/>
</dbReference>
<reference evidence="8 9" key="1">
    <citation type="submission" date="2020-07" db="EMBL/GenBank/DDBJ databases">
        <title>Comparative genomics of pyrophilous fungi reveals a link between fire events and developmental genes.</title>
        <authorList>
            <consortium name="DOE Joint Genome Institute"/>
            <person name="Steindorff A.S."/>
            <person name="Carver A."/>
            <person name="Calhoun S."/>
            <person name="Stillman K."/>
            <person name="Liu H."/>
            <person name="Lipzen A."/>
            <person name="Pangilinan J."/>
            <person name="Labutti K."/>
            <person name="Bruns T.D."/>
            <person name="Grigoriev I.V."/>
        </authorList>
    </citation>
    <scope>NUCLEOTIDE SEQUENCE [LARGE SCALE GENOMIC DNA]</scope>
    <source>
        <strain evidence="8 9">CBS 144469</strain>
    </source>
</reference>
<feature type="domain" description="Aminotransferase class I/classII large" evidence="7">
    <location>
        <begin position="190"/>
        <end position="425"/>
    </location>
</feature>
<accession>A0A8H6I1N9</accession>
<evidence type="ECO:0000256" key="3">
    <source>
        <dbReference type="ARBA" id="ARBA00022576"/>
    </source>
</evidence>
<feature type="region of interest" description="Disordered" evidence="6">
    <location>
        <begin position="439"/>
        <end position="465"/>
    </location>
</feature>
<evidence type="ECO:0000313" key="8">
    <source>
        <dbReference type="EMBL" id="KAF6755783.1"/>
    </source>
</evidence>
<comment type="similarity">
    <text evidence="2">Belongs to the class-I pyridoxal-phosphate-dependent aminotransferase family.</text>
</comment>
<evidence type="ECO:0000256" key="5">
    <source>
        <dbReference type="ARBA" id="ARBA00022898"/>
    </source>
</evidence>
<evidence type="ECO:0000256" key="6">
    <source>
        <dbReference type="SAM" id="MobiDB-lite"/>
    </source>
</evidence>
<evidence type="ECO:0000256" key="2">
    <source>
        <dbReference type="ARBA" id="ARBA00007441"/>
    </source>
</evidence>
<keyword evidence="5" id="KW-0663">Pyridoxal phosphate</keyword>
<feature type="compositionally biased region" description="Basic residues" evidence="6">
    <location>
        <begin position="52"/>
        <end position="68"/>
    </location>
</feature>
<dbReference type="Gene3D" id="3.40.640.10">
    <property type="entry name" value="Type I PLP-dependent aspartate aminotransferase-like (Major domain)"/>
    <property type="match status" value="2"/>
</dbReference>
<keyword evidence="4 8" id="KW-0808">Transferase</keyword>
<protein>
    <submittedName>
        <fullName evidence="8">Pyridoxal phosphate-dependent transferase</fullName>
    </submittedName>
</protein>
<dbReference type="InterPro" id="IPR004839">
    <property type="entry name" value="Aminotransferase_I/II_large"/>
</dbReference>
<proteinExistence type="inferred from homology"/>
<comment type="cofactor">
    <cofactor evidence="1">
        <name>pyridoxal 5'-phosphate</name>
        <dbReference type="ChEBI" id="CHEBI:597326"/>
    </cofactor>
</comment>
<dbReference type="AlphaFoldDB" id="A0A8H6I1N9"/>
<evidence type="ECO:0000313" key="9">
    <source>
        <dbReference type="Proteomes" id="UP000521943"/>
    </source>
</evidence>
<dbReference type="SUPFAM" id="SSF53383">
    <property type="entry name" value="PLP-dependent transferases"/>
    <property type="match status" value="1"/>
</dbReference>
<evidence type="ECO:0000256" key="1">
    <source>
        <dbReference type="ARBA" id="ARBA00001933"/>
    </source>
</evidence>
<dbReference type="CDD" id="cd00609">
    <property type="entry name" value="AAT_like"/>
    <property type="match status" value="1"/>
</dbReference>
<feature type="region of interest" description="Disordered" evidence="6">
    <location>
        <begin position="44"/>
        <end position="68"/>
    </location>
</feature>
<evidence type="ECO:0000256" key="4">
    <source>
        <dbReference type="ARBA" id="ARBA00022679"/>
    </source>
</evidence>
<dbReference type="EMBL" id="JACGCI010000028">
    <property type="protein sequence ID" value="KAF6755783.1"/>
    <property type="molecule type" value="Genomic_DNA"/>
</dbReference>
<comment type="caution">
    <text evidence="8">The sequence shown here is derived from an EMBL/GenBank/DDBJ whole genome shotgun (WGS) entry which is preliminary data.</text>
</comment>
<keyword evidence="9" id="KW-1185">Reference proteome</keyword>